<keyword evidence="5" id="KW-1185">Reference proteome</keyword>
<evidence type="ECO:0000313" key="5">
    <source>
        <dbReference type="Proteomes" id="UP001501237"/>
    </source>
</evidence>
<evidence type="ECO:0000259" key="2">
    <source>
        <dbReference type="Pfam" id="PF00905"/>
    </source>
</evidence>
<evidence type="ECO:0000259" key="3">
    <source>
        <dbReference type="Pfam" id="PF21922"/>
    </source>
</evidence>
<evidence type="ECO:0000313" key="4">
    <source>
        <dbReference type="EMBL" id="GAA3212832.1"/>
    </source>
</evidence>
<feature type="domain" description="Penicillin binding protein A dimerisation" evidence="3">
    <location>
        <begin position="58"/>
        <end position="144"/>
    </location>
</feature>
<dbReference type="Pfam" id="PF00905">
    <property type="entry name" value="Transpeptidase"/>
    <property type="match status" value="1"/>
</dbReference>
<dbReference type="RefSeq" id="WP_344828847.1">
    <property type="nucleotide sequence ID" value="NZ_BAAAUV010000007.1"/>
</dbReference>
<gene>
    <name evidence="4" type="ORF">GCM10010468_32420</name>
</gene>
<reference evidence="5" key="1">
    <citation type="journal article" date="2019" name="Int. J. Syst. Evol. Microbiol.">
        <title>The Global Catalogue of Microorganisms (GCM) 10K type strain sequencing project: providing services to taxonomists for standard genome sequencing and annotation.</title>
        <authorList>
            <consortium name="The Broad Institute Genomics Platform"/>
            <consortium name="The Broad Institute Genome Sequencing Center for Infectious Disease"/>
            <person name="Wu L."/>
            <person name="Ma J."/>
        </authorList>
    </citation>
    <scope>NUCLEOTIDE SEQUENCE [LARGE SCALE GENOMIC DNA]</scope>
    <source>
        <strain evidence="5">JCM 9377</strain>
    </source>
</reference>
<feature type="region of interest" description="Disordered" evidence="1">
    <location>
        <begin position="247"/>
        <end position="268"/>
    </location>
</feature>
<dbReference type="InterPro" id="IPR054120">
    <property type="entry name" value="PBPA_dimer"/>
</dbReference>
<evidence type="ECO:0000256" key="1">
    <source>
        <dbReference type="SAM" id="MobiDB-lite"/>
    </source>
</evidence>
<dbReference type="Gene3D" id="3.40.710.10">
    <property type="entry name" value="DD-peptidase/beta-lactamase superfamily"/>
    <property type="match status" value="1"/>
</dbReference>
<proteinExistence type="predicted"/>
<name>A0ABP6Q940_9ACTN</name>
<dbReference type="EMBL" id="BAAAUV010000007">
    <property type="protein sequence ID" value="GAA3212832.1"/>
    <property type="molecule type" value="Genomic_DNA"/>
</dbReference>
<dbReference type="Gene3D" id="3.90.1310.10">
    <property type="entry name" value="Penicillin-binding protein 2a (Domain 2)"/>
    <property type="match status" value="1"/>
</dbReference>
<feature type="compositionally biased region" description="Polar residues" evidence="1">
    <location>
        <begin position="247"/>
        <end position="257"/>
    </location>
</feature>
<sequence length="489" mass="52295">MSNGNTMDKQLRRVAIVGLGLLGVLAININYIQGSQAEKLQKNALNTRQFQDIFLRDRGDIISADGVVLAFSDPLSKSNKPKYQRKYVQDGEAFVPVTGFFAGTLQKSGLEVAYDSYLDGKDKSQNVGKWLDQLSGKKPSGSNVITTIDAKAQRVAYQAIQKTVRRSSAIVIDIKTGAIKVAASFPSFDPNTVANVNKAEDDQKVLTKLNADKQGTPLINKAFGEVFPPGSSFKAVVAASFLQNGNNKNSTVPSPETQVPPGASQPVKNDCSGNPTVLLEAFAQSCNNPFGLMGTTSLLGNEKVGETARDFGFYEKIPIEEDLSAPASQYPVDQDTALEYFASFGQGETKTTTLQMAMVASAIANGGNLMKPYLVESVKNQKGDEIYSVDKKTMSKPLSSDSASDLQDMMRAVVDHGTARDSVGGQNIAGKTGTAELTETLRGLWFVGFAPSNNPKYAFAVQIEGRQGQFGASTAGPIAAQITQALLNK</sequence>
<comment type="caution">
    <text evidence="4">The sequence shown here is derived from an EMBL/GenBank/DDBJ whole genome shotgun (WGS) entry which is preliminary data.</text>
</comment>
<feature type="domain" description="Penicillin-binding protein transpeptidase" evidence="2">
    <location>
        <begin position="168"/>
        <end position="483"/>
    </location>
</feature>
<dbReference type="InterPro" id="IPR001460">
    <property type="entry name" value="PCN-bd_Tpept"/>
</dbReference>
<protein>
    <submittedName>
        <fullName evidence="4">Penicillin-binding transpeptidase domain-containing protein</fullName>
    </submittedName>
</protein>
<dbReference type="InterPro" id="IPR012338">
    <property type="entry name" value="Beta-lactam/transpept-like"/>
</dbReference>
<dbReference type="InterPro" id="IPR050515">
    <property type="entry name" value="Beta-lactam/transpept"/>
</dbReference>
<accession>A0ABP6Q940</accession>
<dbReference type="Pfam" id="PF21922">
    <property type="entry name" value="PBP_dimer_2"/>
    <property type="match status" value="1"/>
</dbReference>
<organism evidence="4 5">
    <name type="scientific">Actinocorallia longicatena</name>
    <dbReference type="NCBI Taxonomy" id="111803"/>
    <lineage>
        <taxon>Bacteria</taxon>
        <taxon>Bacillati</taxon>
        <taxon>Actinomycetota</taxon>
        <taxon>Actinomycetes</taxon>
        <taxon>Streptosporangiales</taxon>
        <taxon>Thermomonosporaceae</taxon>
        <taxon>Actinocorallia</taxon>
    </lineage>
</organism>
<dbReference type="PANTHER" id="PTHR30627:SF24">
    <property type="entry name" value="PENICILLIN-BINDING PROTEIN 4B"/>
    <property type="match status" value="1"/>
</dbReference>
<dbReference type="Proteomes" id="UP001501237">
    <property type="component" value="Unassembled WGS sequence"/>
</dbReference>
<dbReference type="SUPFAM" id="SSF56601">
    <property type="entry name" value="beta-lactamase/transpeptidase-like"/>
    <property type="match status" value="1"/>
</dbReference>
<dbReference type="PANTHER" id="PTHR30627">
    <property type="entry name" value="PEPTIDOGLYCAN D,D-TRANSPEPTIDASE"/>
    <property type="match status" value="1"/>
</dbReference>